<dbReference type="InterPro" id="IPR001189">
    <property type="entry name" value="Mn/Fe_SOD"/>
</dbReference>
<accession>A0A2M6WHK6</accession>
<dbReference type="GO" id="GO:0005737">
    <property type="term" value="C:cytoplasm"/>
    <property type="evidence" value="ECO:0007669"/>
    <property type="project" value="TreeGrafter"/>
</dbReference>
<dbReference type="FunFam" id="1.10.287.990:FF:000001">
    <property type="entry name" value="Superoxide dismutase"/>
    <property type="match status" value="1"/>
</dbReference>
<dbReference type="FunFam" id="3.55.40.20:FF:000001">
    <property type="entry name" value="Superoxide dismutase"/>
    <property type="match status" value="1"/>
</dbReference>
<dbReference type="InterPro" id="IPR019833">
    <property type="entry name" value="Mn/Fe_SOD_BS"/>
</dbReference>
<evidence type="ECO:0000256" key="3">
    <source>
        <dbReference type="ARBA" id="ARBA00022723"/>
    </source>
</evidence>
<dbReference type="Gene3D" id="1.10.287.990">
    <property type="entry name" value="Fe,Mn superoxide dismutase (SOD) domain"/>
    <property type="match status" value="1"/>
</dbReference>
<dbReference type="InterPro" id="IPR036324">
    <property type="entry name" value="Mn/Fe_SOD_N_sf"/>
</dbReference>
<dbReference type="Pfam" id="PF00081">
    <property type="entry name" value="Sod_Fe_N"/>
    <property type="match status" value="1"/>
</dbReference>
<comment type="function">
    <text evidence="6">Destroys radicals which are normally produced within the cells and which are toxic to biological systems.</text>
</comment>
<feature type="binding site" evidence="5">
    <location>
        <position position="27"/>
    </location>
    <ligand>
        <name>Mn(2+)</name>
        <dbReference type="ChEBI" id="CHEBI:29035"/>
    </ligand>
</feature>
<evidence type="ECO:0000256" key="5">
    <source>
        <dbReference type="PIRSR" id="PIRSR000349-1"/>
    </source>
</evidence>
<dbReference type="EC" id="1.15.1.1" evidence="2 6"/>
<evidence type="ECO:0000256" key="1">
    <source>
        <dbReference type="ARBA" id="ARBA00008714"/>
    </source>
</evidence>
<evidence type="ECO:0000313" key="9">
    <source>
        <dbReference type="EMBL" id="PIT92260.1"/>
    </source>
</evidence>
<evidence type="ECO:0000256" key="4">
    <source>
        <dbReference type="ARBA" id="ARBA00023002"/>
    </source>
</evidence>
<keyword evidence="3 5" id="KW-0479">Metal-binding</keyword>
<dbReference type="InterPro" id="IPR019831">
    <property type="entry name" value="Mn/Fe_SOD_N"/>
</dbReference>
<dbReference type="GO" id="GO:0046872">
    <property type="term" value="F:metal ion binding"/>
    <property type="evidence" value="ECO:0007669"/>
    <property type="project" value="UniProtKB-KW"/>
</dbReference>
<feature type="domain" description="Manganese/iron superoxide dismutase C-terminal" evidence="8">
    <location>
        <begin position="97"/>
        <end position="198"/>
    </location>
</feature>
<dbReference type="PANTHER" id="PTHR43595:SF2">
    <property type="entry name" value="SMALL RIBOSOMAL SUBUNIT PROTEIN MS42"/>
    <property type="match status" value="1"/>
</dbReference>
<dbReference type="SUPFAM" id="SSF46609">
    <property type="entry name" value="Fe,Mn superoxide dismutase (SOD), N-terminal domain"/>
    <property type="match status" value="1"/>
</dbReference>
<dbReference type="SUPFAM" id="SSF54719">
    <property type="entry name" value="Fe,Mn superoxide dismutase (SOD), C-terminal domain"/>
    <property type="match status" value="1"/>
</dbReference>
<reference evidence="10" key="1">
    <citation type="submission" date="2017-09" db="EMBL/GenBank/DDBJ databases">
        <title>Depth-based differentiation of microbial function through sediment-hosted aquifers and enrichment of novel symbionts in the deep terrestrial subsurface.</title>
        <authorList>
            <person name="Probst A.J."/>
            <person name="Ladd B."/>
            <person name="Jarett J.K."/>
            <person name="Geller-Mcgrath D.E."/>
            <person name="Sieber C.M.K."/>
            <person name="Emerson J.B."/>
            <person name="Anantharaman K."/>
            <person name="Thomas B.C."/>
            <person name="Malmstrom R."/>
            <person name="Stieglmeier M."/>
            <person name="Klingl A."/>
            <person name="Woyke T."/>
            <person name="Ryan C.M."/>
            <person name="Banfield J.F."/>
        </authorList>
    </citation>
    <scope>NUCLEOTIDE SEQUENCE [LARGE SCALE GENOMIC DNA]</scope>
</reference>
<dbReference type="PIRSF" id="PIRSF000349">
    <property type="entry name" value="SODismutase"/>
    <property type="match status" value="1"/>
</dbReference>
<feature type="binding site" evidence="5">
    <location>
        <position position="165"/>
    </location>
    <ligand>
        <name>Mn(2+)</name>
        <dbReference type="ChEBI" id="CHEBI:29035"/>
    </ligand>
</feature>
<dbReference type="Gene3D" id="3.55.40.20">
    <property type="entry name" value="Iron/manganese superoxide dismutase, C-terminal domain"/>
    <property type="match status" value="1"/>
</dbReference>
<feature type="binding site" evidence="5">
    <location>
        <position position="169"/>
    </location>
    <ligand>
        <name>Mn(2+)</name>
        <dbReference type="ChEBI" id="CHEBI:29035"/>
    </ligand>
</feature>
<evidence type="ECO:0000259" key="8">
    <source>
        <dbReference type="Pfam" id="PF02777"/>
    </source>
</evidence>
<dbReference type="PRINTS" id="PR01703">
    <property type="entry name" value="MNSODISMTASE"/>
</dbReference>
<evidence type="ECO:0000256" key="6">
    <source>
        <dbReference type="RuleBase" id="RU000414"/>
    </source>
</evidence>
<dbReference type="AlphaFoldDB" id="A0A2M6WHK6"/>
<keyword evidence="4 6" id="KW-0560">Oxidoreductase</keyword>
<organism evidence="9 10">
    <name type="scientific">Candidatus Harrisonbacteria bacterium CG10_big_fil_rev_8_21_14_0_10_42_17</name>
    <dbReference type="NCBI Taxonomy" id="1974584"/>
    <lineage>
        <taxon>Bacteria</taxon>
        <taxon>Candidatus Harrisoniibacteriota</taxon>
    </lineage>
</organism>
<dbReference type="InterPro" id="IPR019832">
    <property type="entry name" value="Mn/Fe_SOD_C"/>
</dbReference>
<gene>
    <name evidence="9" type="ORF">COU08_03035</name>
</gene>
<evidence type="ECO:0000256" key="2">
    <source>
        <dbReference type="ARBA" id="ARBA00012682"/>
    </source>
</evidence>
<feature type="domain" description="Manganese/iron superoxide dismutase N-terminal" evidence="7">
    <location>
        <begin position="2"/>
        <end position="90"/>
    </location>
</feature>
<dbReference type="Pfam" id="PF02777">
    <property type="entry name" value="Sod_Fe_C"/>
    <property type="match status" value="1"/>
</dbReference>
<protein>
    <recommendedName>
        <fullName evidence="2 6">Superoxide dismutase</fullName>
        <ecNumber evidence="2 6">1.15.1.1</ecNumber>
    </recommendedName>
</protein>
<dbReference type="InterPro" id="IPR036314">
    <property type="entry name" value="SOD_C_sf"/>
</dbReference>
<dbReference type="GO" id="GO:0004784">
    <property type="term" value="F:superoxide dismutase activity"/>
    <property type="evidence" value="ECO:0007669"/>
    <property type="project" value="UniProtKB-EC"/>
</dbReference>
<dbReference type="PANTHER" id="PTHR43595">
    <property type="entry name" value="37S RIBOSOMAL PROTEIN S26, MITOCHONDRIAL"/>
    <property type="match status" value="1"/>
</dbReference>
<evidence type="ECO:0000313" key="10">
    <source>
        <dbReference type="Proteomes" id="UP000228635"/>
    </source>
</evidence>
<dbReference type="PROSITE" id="PS00088">
    <property type="entry name" value="SOD_MN"/>
    <property type="match status" value="1"/>
</dbReference>
<dbReference type="Proteomes" id="UP000228635">
    <property type="component" value="Unassembled WGS sequence"/>
</dbReference>
<comment type="catalytic activity">
    <reaction evidence="6">
        <text>2 superoxide + 2 H(+) = H2O2 + O2</text>
        <dbReference type="Rhea" id="RHEA:20696"/>
        <dbReference type="ChEBI" id="CHEBI:15378"/>
        <dbReference type="ChEBI" id="CHEBI:15379"/>
        <dbReference type="ChEBI" id="CHEBI:16240"/>
        <dbReference type="ChEBI" id="CHEBI:18421"/>
        <dbReference type="EC" id="1.15.1.1"/>
    </reaction>
</comment>
<proteinExistence type="inferred from homology"/>
<name>A0A2M6WHK6_9BACT</name>
<feature type="binding site" evidence="5">
    <location>
        <position position="82"/>
    </location>
    <ligand>
        <name>Mn(2+)</name>
        <dbReference type="ChEBI" id="CHEBI:29035"/>
    </ligand>
</feature>
<dbReference type="EMBL" id="PFBA01000027">
    <property type="protein sequence ID" value="PIT92260.1"/>
    <property type="molecule type" value="Genomic_DNA"/>
</dbReference>
<evidence type="ECO:0000259" key="7">
    <source>
        <dbReference type="Pfam" id="PF00081"/>
    </source>
</evidence>
<comment type="similarity">
    <text evidence="1 6">Belongs to the iron/manganese superoxide dismutase family.</text>
</comment>
<comment type="caution">
    <text evidence="9">The sequence shown here is derived from an EMBL/GenBank/DDBJ whole genome shotgun (WGS) entry which is preliminary data.</text>
</comment>
<sequence>MKHELPELPYDYQSLEPYIDAETMEIHYSKHHAGYVKNLNAVLEGYDTLIGKSPSELLTSLDSIPEPIRTAVRNNGGGHYNHSLFWKSMSSDGGKIPTGSLLEALNEAFGSFDGFQAQFSEVATKHFGSGWAWLSKNNAGQLTLSSTPNQDSPLMKGLIPLLGLDVWEHAYYLKYHNKRADYITAWWNVVNWAEVSHRFTS</sequence>